<dbReference type="InParanoid" id="A0A2K2DDA8"/>
<reference evidence="1 2" key="1">
    <citation type="journal article" date="2010" name="Nature">
        <title>Genome sequencing and analysis of the model grass Brachypodium distachyon.</title>
        <authorList>
            <consortium name="International Brachypodium Initiative"/>
        </authorList>
    </citation>
    <scope>NUCLEOTIDE SEQUENCE [LARGE SCALE GENOMIC DNA]</scope>
    <source>
        <strain evidence="1 2">Bd21</strain>
    </source>
</reference>
<keyword evidence="3" id="KW-1185">Reference proteome</keyword>
<dbReference type="Gramene" id="PNT72264">
    <property type="protein sequence ID" value="PNT72264"/>
    <property type="gene ID" value="BRADI_2g41945v3"/>
</dbReference>
<gene>
    <name evidence="1" type="ORF">BRADI_2g41945v3</name>
</gene>
<organism evidence="1">
    <name type="scientific">Brachypodium distachyon</name>
    <name type="common">Purple false brome</name>
    <name type="synonym">Trachynia distachya</name>
    <dbReference type="NCBI Taxonomy" id="15368"/>
    <lineage>
        <taxon>Eukaryota</taxon>
        <taxon>Viridiplantae</taxon>
        <taxon>Streptophyta</taxon>
        <taxon>Embryophyta</taxon>
        <taxon>Tracheophyta</taxon>
        <taxon>Spermatophyta</taxon>
        <taxon>Magnoliopsida</taxon>
        <taxon>Liliopsida</taxon>
        <taxon>Poales</taxon>
        <taxon>Poaceae</taxon>
        <taxon>BOP clade</taxon>
        <taxon>Pooideae</taxon>
        <taxon>Stipodae</taxon>
        <taxon>Brachypodieae</taxon>
        <taxon>Brachypodium</taxon>
    </lineage>
</organism>
<proteinExistence type="predicted"/>
<protein>
    <submittedName>
        <fullName evidence="1 2">Uncharacterized protein</fullName>
    </submittedName>
</protein>
<reference evidence="1" key="2">
    <citation type="submission" date="2017-06" db="EMBL/GenBank/DDBJ databases">
        <title>WGS assembly of Brachypodium distachyon.</title>
        <authorList>
            <consortium name="The International Brachypodium Initiative"/>
            <person name="Lucas S."/>
            <person name="Harmon-Smith M."/>
            <person name="Lail K."/>
            <person name="Tice H."/>
            <person name="Grimwood J."/>
            <person name="Bruce D."/>
            <person name="Barry K."/>
            <person name="Shu S."/>
            <person name="Lindquist E."/>
            <person name="Wang M."/>
            <person name="Pitluck S."/>
            <person name="Vogel J.P."/>
            <person name="Garvin D.F."/>
            <person name="Mockler T.C."/>
            <person name="Schmutz J."/>
            <person name="Rokhsar D."/>
            <person name="Bevan M.W."/>
        </authorList>
    </citation>
    <scope>NUCLEOTIDE SEQUENCE</scope>
    <source>
        <strain evidence="1">Bd21</strain>
    </source>
</reference>
<evidence type="ECO:0000313" key="3">
    <source>
        <dbReference type="Proteomes" id="UP000008810"/>
    </source>
</evidence>
<reference evidence="2" key="3">
    <citation type="submission" date="2018-08" db="UniProtKB">
        <authorList>
            <consortium name="EnsemblPlants"/>
        </authorList>
    </citation>
    <scope>IDENTIFICATION</scope>
    <source>
        <strain evidence="2">cv. Bd21</strain>
    </source>
</reference>
<accession>A0A2K2DDA8</accession>
<evidence type="ECO:0000313" key="2">
    <source>
        <dbReference type="EnsemblPlants" id="PNT72264"/>
    </source>
</evidence>
<dbReference type="EMBL" id="CM000881">
    <property type="protein sequence ID" value="PNT72264.1"/>
    <property type="molecule type" value="Genomic_DNA"/>
</dbReference>
<dbReference type="EnsemblPlants" id="PNT72264">
    <property type="protein sequence ID" value="PNT72264"/>
    <property type="gene ID" value="BRADI_2g41945v3"/>
</dbReference>
<dbReference type="Proteomes" id="UP000008810">
    <property type="component" value="Chromosome 2"/>
</dbReference>
<dbReference type="AlphaFoldDB" id="A0A2K2DDA8"/>
<sequence>MGRQFTYLEALSGCRCIDDRHRGYGQWWTGGPAGGVGARPARLLEDTSGYLRSACEQQCINGAVY</sequence>
<evidence type="ECO:0000313" key="1">
    <source>
        <dbReference type="EMBL" id="PNT72264.1"/>
    </source>
</evidence>
<name>A0A2K2DDA8_BRADI</name>